<dbReference type="OMA" id="SFRTEIY"/>
<proteinExistence type="inferred from homology"/>
<dbReference type="EC" id="2.4.1.17" evidence="2"/>
<evidence type="ECO:0000256" key="1">
    <source>
        <dbReference type="ARBA" id="ARBA00009995"/>
    </source>
</evidence>
<dbReference type="Gene3D" id="3.40.50.2000">
    <property type="entry name" value="Glycogen Phosphorylase B"/>
    <property type="match status" value="1"/>
</dbReference>
<keyword evidence="7" id="KW-1133">Transmembrane helix</keyword>
<reference evidence="8" key="1">
    <citation type="submission" date="2017-02" db="UniProtKB">
        <authorList>
            <consortium name="WormBaseParasite"/>
        </authorList>
    </citation>
    <scope>IDENTIFICATION</scope>
</reference>
<evidence type="ECO:0000256" key="3">
    <source>
        <dbReference type="ARBA" id="ARBA00022676"/>
    </source>
</evidence>
<dbReference type="PANTHER" id="PTHR48043">
    <property type="entry name" value="EG:EG0003.4 PROTEIN-RELATED"/>
    <property type="match status" value="1"/>
</dbReference>
<keyword evidence="4" id="KW-0808">Transferase</keyword>
<evidence type="ECO:0000256" key="7">
    <source>
        <dbReference type="SAM" id="Phobius"/>
    </source>
</evidence>
<dbReference type="Pfam" id="PF00201">
    <property type="entry name" value="UDPGT"/>
    <property type="match status" value="1"/>
</dbReference>
<dbReference type="AlphaFoldDB" id="A0A0N4X066"/>
<dbReference type="SUPFAM" id="SSF53756">
    <property type="entry name" value="UDP-Glycosyltransferase/glycogen phosphorylase"/>
    <property type="match status" value="1"/>
</dbReference>
<dbReference type="PANTHER" id="PTHR48043:SF145">
    <property type="entry name" value="FI06409P-RELATED"/>
    <property type="match status" value="1"/>
</dbReference>
<dbReference type="CDD" id="cd03784">
    <property type="entry name" value="GT1_Gtf-like"/>
    <property type="match status" value="1"/>
</dbReference>
<evidence type="ECO:0000256" key="6">
    <source>
        <dbReference type="ARBA" id="ARBA00047475"/>
    </source>
</evidence>
<comment type="catalytic activity">
    <reaction evidence="6">
        <text>glucuronate acceptor + UDP-alpha-D-glucuronate = acceptor beta-D-glucuronoside + UDP + H(+)</text>
        <dbReference type="Rhea" id="RHEA:21032"/>
        <dbReference type="ChEBI" id="CHEBI:15378"/>
        <dbReference type="ChEBI" id="CHEBI:58052"/>
        <dbReference type="ChEBI" id="CHEBI:58223"/>
        <dbReference type="ChEBI" id="CHEBI:132367"/>
        <dbReference type="ChEBI" id="CHEBI:132368"/>
        <dbReference type="EC" id="2.4.1.17"/>
    </reaction>
</comment>
<keyword evidence="7" id="KW-0472">Membrane</keyword>
<dbReference type="GO" id="GO:0015020">
    <property type="term" value="F:glucuronosyltransferase activity"/>
    <property type="evidence" value="ECO:0007669"/>
    <property type="project" value="UniProtKB-EC"/>
</dbReference>
<dbReference type="WBParaSite" id="HPLM_0001763001-mRNA-1">
    <property type="protein sequence ID" value="HPLM_0001763001-mRNA-1"/>
    <property type="gene ID" value="HPLM_0001763001"/>
</dbReference>
<protein>
    <recommendedName>
        <fullName evidence="2">glucuronosyltransferase</fullName>
        <ecNumber evidence="2">2.4.1.17</ecNumber>
    </recommendedName>
</protein>
<comment type="similarity">
    <text evidence="1">Belongs to the UDP-glycosyltransferase family.</text>
</comment>
<sequence>LLNLSFSVHRVNASFGMKRKELEELQQKVIFKVMFPKMVENKEFLDWLVAQKFDLAFSHIYDVCHIGLIHYAKIPSWIWLNSGGLMDFVAYHLGVPTVPSYVPPLIMESTDEMDFVQRMKSFIGHSITMISDPETEIFRELVDPNFPDIVDIAKMCPLVMVNSNELYELTRPSLAKVINIGGVGIQMKDAKPLSKEFQEVVDNCEGLVVFSFGSVTPSHRMPAEWKKAFLEAFSRFPKLNFVLRYEGTDLNDQLPKNVYLFKWLPQADLLRHPKTVAFISHGGYNSLQEVITAGVPLITVALFGDQPRNAKLAERHRFAINIRKGDLSADTVAEALQRLMTDKSYSKNVKRLSEMVKRKPVSPDHLLVAWAEFVAEFKTLENLVPAGTKLNFIQYHSLDVIVFLLTILTVVLFVLWKLLKFILLKLYALLFRATKEKQM</sequence>
<evidence type="ECO:0000256" key="4">
    <source>
        <dbReference type="ARBA" id="ARBA00022679"/>
    </source>
</evidence>
<dbReference type="FunFam" id="3.40.50.2000:FF:000021">
    <property type="entry name" value="UDP-glucuronosyltransferase"/>
    <property type="match status" value="1"/>
</dbReference>
<feature type="transmembrane region" description="Helical" evidence="7">
    <location>
        <begin position="400"/>
        <end position="419"/>
    </location>
</feature>
<evidence type="ECO:0000256" key="2">
    <source>
        <dbReference type="ARBA" id="ARBA00012544"/>
    </source>
</evidence>
<name>A0A0N4X066_HAEPC</name>
<evidence type="ECO:0000256" key="5">
    <source>
        <dbReference type="ARBA" id="ARBA00022729"/>
    </source>
</evidence>
<dbReference type="InterPro" id="IPR002213">
    <property type="entry name" value="UDP_glucos_trans"/>
</dbReference>
<organism evidence="8">
    <name type="scientific">Haemonchus placei</name>
    <name type="common">Barber's pole worm</name>
    <dbReference type="NCBI Taxonomy" id="6290"/>
    <lineage>
        <taxon>Eukaryota</taxon>
        <taxon>Metazoa</taxon>
        <taxon>Ecdysozoa</taxon>
        <taxon>Nematoda</taxon>
        <taxon>Chromadorea</taxon>
        <taxon>Rhabditida</taxon>
        <taxon>Rhabditina</taxon>
        <taxon>Rhabditomorpha</taxon>
        <taxon>Strongyloidea</taxon>
        <taxon>Trichostrongylidae</taxon>
        <taxon>Haemonchus</taxon>
    </lineage>
</organism>
<keyword evidence="3" id="KW-0328">Glycosyltransferase</keyword>
<evidence type="ECO:0000313" key="8">
    <source>
        <dbReference type="WBParaSite" id="HPLM_0001763001-mRNA-1"/>
    </source>
</evidence>
<dbReference type="InterPro" id="IPR050271">
    <property type="entry name" value="UDP-glycosyltransferase"/>
</dbReference>
<keyword evidence="5" id="KW-0732">Signal</keyword>
<keyword evidence="7" id="KW-0812">Transmembrane</keyword>
<accession>A0A0N4X066</accession>